<dbReference type="GO" id="GO:0008623">
    <property type="term" value="C:CHRAC"/>
    <property type="evidence" value="ECO:0007669"/>
    <property type="project" value="TreeGrafter"/>
</dbReference>
<sequence length="362" mass="40032">MMYRKAWLSSKKFCTDRLARYSERCGGEGGLGTAYLPVQAHQLGTKNTAKWRQTGDSAAEKRQNARILNRAQTSNACSRVRRASQRQLPNVQPLVATAYKIESLPTRSMRAIFSPQTAQCLPERATSLLPRRNRALCPRLHQKPEMMMDLNLPKSIVQRLAKGVLPPNTQIQKDALLAMSKSATVFVSYITSCAIEHAEQNGKKTVNPKDVFDAMTELEFDFFLPRLEAEVTKFTSIQADKRNTYRKKVREEKKAATTTTTTTTSSSTSAGLSTINGNAADAGGDSPPAAKRARRSSGDAEGQGSGTEDEADNDETVDVEDEEVEDDEIEEEIVDEGLTEDPLEEREDKDEDDDMADGDESD</sequence>
<reference evidence="9" key="1">
    <citation type="journal article" date="2011" name="Nat. Commun.">
        <title>Effector diversification within compartments of the Leptosphaeria maculans genome affected by Repeat-Induced Point mutations.</title>
        <authorList>
            <person name="Rouxel T."/>
            <person name="Grandaubert J."/>
            <person name="Hane J.K."/>
            <person name="Hoede C."/>
            <person name="van de Wouw A.P."/>
            <person name="Couloux A."/>
            <person name="Dominguez V."/>
            <person name="Anthouard V."/>
            <person name="Bally P."/>
            <person name="Bourras S."/>
            <person name="Cozijnsen A.J."/>
            <person name="Ciuffetti L.M."/>
            <person name="Degrave A."/>
            <person name="Dilmaghani A."/>
            <person name="Duret L."/>
            <person name="Fudal I."/>
            <person name="Goodwin S.B."/>
            <person name="Gout L."/>
            <person name="Glaser N."/>
            <person name="Linglin J."/>
            <person name="Kema G.H.J."/>
            <person name="Lapalu N."/>
            <person name="Lawrence C.B."/>
            <person name="May K."/>
            <person name="Meyer M."/>
            <person name="Ollivier B."/>
            <person name="Poulain J."/>
            <person name="Schoch C.L."/>
            <person name="Simon A."/>
            <person name="Spatafora J.W."/>
            <person name="Stachowiak A."/>
            <person name="Turgeon B.G."/>
            <person name="Tyler B.M."/>
            <person name="Vincent D."/>
            <person name="Weissenbach J."/>
            <person name="Amselem J."/>
            <person name="Quesneville H."/>
            <person name="Oliver R.P."/>
            <person name="Wincker P."/>
            <person name="Balesdent M.-H."/>
            <person name="Howlett B.J."/>
        </authorList>
    </citation>
    <scope>NUCLEOTIDE SEQUENCE [LARGE SCALE GENOMIC DNA]</scope>
    <source>
        <strain evidence="9">JN3 / isolate v23.1.3 / race Av1-4-5-6-7-8</strain>
    </source>
</reference>
<dbReference type="GO" id="GO:0031490">
    <property type="term" value="F:chromatin DNA binding"/>
    <property type="evidence" value="ECO:0007669"/>
    <property type="project" value="TreeGrafter"/>
</dbReference>
<evidence type="ECO:0000313" key="8">
    <source>
        <dbReference type="EMBL" id="CBX92760.1"/>
    </source>
</evidence>
<dbReference type="GO" id="GO:0046982">
    <property type="term" value="F:protein heterodimerization activity"/>
    <property type="evidence" value="ECO:0007669"/>
    <property type="project" value="InterPro"/>
</dbReference>
<evidence type="ECO:0000256" key="6">
    <source>
        <dbReference type="SAM" id="MobiDB-lite"/>
    </source>
</evidence>
<evidence type="ECO:0000256" key="5">
    <source>
        <dbReference type="ARBA" id="ARBA00042096"/>
    </source>
</evidence>
<feature type="region of interest" description="Disordered" evidence="6">
    <location>
        <begin position="243"/>
        <end position="362"/>
    </location>
</feature>
<keyword evidence="3" id="KW-0539">Nucleus</keyword>
<keyword evidence="9" id="KW-1185">Reference proteome</keyword>
<dbReference type="GO" id="GO:0006272">
    <property type="term" value="P:leading strand elongation"/>
    <property type="evidence" value="ECO:0007669"/>
    <property type="project" value="TreeGrafter"/>
</dbReference>
<evidence type="ECO:0000313" key="9">
    <source>
        <dbReference type="Proteomes" id="UP000002668"/>
    </source>
</evidence>
<dbReference type="GO" id="GO:0006974">
    <property type="term" value="P:DNA damage response"/>
    <property type="evidence" value="ECO:0007669"/>
    <property type="project" value="TreeGrafter"/>
</dbReference>
<name>E4ZLT0_LEPMJ</name>
<keyword evidence="2" id="KW-0235">DNA replication</keyword>
<proteinExistence type="predicted"/>
<dbReference type="GO" id="GO:0008622">
    <property type="term" value="C:epsilon DNA polymerase complex"/>
    <property type="evidence" value="ECO:0007669"/>
    <property type="project" value="TreeGrafter"/>
</dbReference>
<protein>
    <recommendedName>
        <fullName evidence="4">DNA polymerase epsilon subunit D</fullName>
    </recommendedName>
    <alternativeName>
        <fullName evidence="5">DNA polymerase II subunit D</fullName>
    </alternativeName>
</protein>
<dbReference type="InterPro" id="IPR009072">
    <property type="entry name" value="Histone-fold"/>
</dbReference>
<feature type="compositionally biased region" description="Low complexity" evidence="6">
    <location>
        <begin position="257"/>
        <end position="269"/>
    </location>
</feature>
<dbReference type="InterPro" id="IPR003958">
    <property type="entry name" value="CBFA_NFYB_domain"/>
</dbReference>
<dbReference type="CDD" id="cd22928">
    <property type="entry name" value="HFD_POLE3_DPB4"/>
    <property type="match status" value="1"/>
</dbReference>
<dbReference type="AlphaFoldDB" id="E4ZLT0"/>
<feature type="domain" description="Transcription factor CBF/NF-Y/archaeal histone" evidence="7">
    <location>
        <begin position="151"/>
        <end position="215"/>
    </location>
</feature>
<accession>E4ZLT0</accession>
<dbReference type="HOGENOM" id="CLU_765195_0_0_1"/>
<evidence type="ECO:0000256" key="4">
    <source>
        <dbReference type="ARBA" id="ARBA00039775"/>
    </source>
</evidence>
<organism evidence="9">
    <name type="scientific">Leptosphaeria maculans (strain JN3 / isolate v23.1.3 / race Av1-4-5-6-7-8)</name>
    <name type="common">Blackleg fungus</name>
    <name type="synonym">Phoma lingam</name>
    <dbReference type="NCBI Taxonomy" id="985895"/>
    <lineage>
        <taxon>Eukaryota</taxon>
        <taxon>Fungi</taxon>
        <taxon>Dikarya</taxon>
        <taxon>Ascomycota</taxon>
        <taxon>Pezizomycotina</taxon>
        <taxon>Dothideomycetes</taxon>
        <taxon>Pleosporomycetidae</taxon>
        <taxon>Pleosporales</taxon>
        <taxon>Pleosporineae</taxon>
        <taxon>Leptosphaeriaceae</taxon>
        <taxon>Plenodomus</taxon>
        <taxon>Plenodomus lingam/Leptosphaeria maculans species complex</taxon>
    </lineage>
</organism>
<dbReference type="EMBL" id="FP929094">
    <property type="protein sequence ID" value="CBX92760.1"/>
    <property type="molecule type" value="Genomic_DNA"/>
</dbReference>
<dbReference type="Proteomes" id="UP000002668">
    <property type="component" value="Genome"/>
</dbReference>
<dbReference type="InterPro" id="IPR051377">
    <property type="entry name" value="DNA_Pol-Epsilon_Subunit"/>
</dbReference>
<dbReference type="PANTHER" id="PTHR46172">
    <property type="entry name" value="DNA POLYMERASE EPSILON SUBUNIT 3"/>
    <property type="match status" value="1"/>
</dbReference>
<dbReference type="Pfam" id="PF00808">
    <property type="entry name" value="CBFD_NFYB_HMF"/>
    <property type="match status" value="1"/>
</dbReference>
<evidence type="ECO:0000259" key="7">
    <source>
        <dbReference type="Pfam" id="PF00808"/>
    </source>
</evidence>
<dbReference type="STRING" id="985895.E4ZLT0"/>
<dbReference type="SUPFAM" id="SSF47113">
    <property type="entry name" value="Histone-fold"/>
    <property type="match status" value="1"/>
</dbReference>
<dbReference type="PANTHER" id="PTHR46172:SF1">
    <property type="entry name" value="DNA POLYMERASE EPSILON SUBUNIT 3"/>
    <property type="match status" value="1"/>
</dbReference>
<dbReference type="VEuPathDB" id="FungiDB:LEMA_P054660.1"/>
<dbReference type="eggNOG" id="KOG0870">
    <property type="taxonomic scope" value="Eukaryota"/>
</dbReference>
<feature type="compositionally biased region" description="Acidic residues" evidence="6">
    <location>
        <begin position="307"/>
        <end position="362"/>
    </location>
</feature>
<feature type="compositionally biased region" description="Basic and acidic residues" evidence="6">
    <location>
        <begin position="243"/>
        <end position="255"/>
    </location>
</feature>
<dbReference type="InParanoid" id="E4ZLT0"/>
<dbReference type="OrthoDB" id="1707486at2759"/>
<evidence type="ECO:0000256" key="3">
    <source>
        <dbReference type="ARBA" id="ARBA00023242"/>
    </source>
</evidence>
<feature type="compositionally biased region" description="Low complexity" evidence="6">
    <location>
        <begin position="276"/>
        <end position="290"/>
    </location>
</feature>
<dbReference type="Gene3D" id="1.10.20.10">
    <property type="entry name" value="Histone, subunit A"/>
    <property type="match status" value="1"/>
</dbReference>
<dbReference type="GO" id="GO:0031507">
    <property type="term" value="P:heterochromatin formation"/>
    <property type="evidence" value="ECO:0007669"/>
    <property type="project" value="TreeGrafter"/>
</dbReference>
<evidence type="ECO:0000256" key="1">
    <source>
        <dbReference type="ARBA" id="ARBA00004123"/>
    </source>
</evidence>
<comment type="subcellular location">
    <subcellularLocation>
        <location evidence="1">Nucleus</location>
    </subcellularLocation>
</comment>
<gene>
    <name evidence="8" type="ORF">LEMA_P054660.1</name>
</gene>
<evidence type="ECO:0000256" key="2">
    <source>
        <dbReference type="ARBA" id="ARBA00022705"/>
    </source>
</evidence>
<dbReference type="OMA" id="YITSCAI"/>